<protein>
    <recommendedName>
        <fullName evidence="1">PIN domain-containing protein</fullName>
    </recommendedName>
</protein>
<organism evidence="2 3">
    <name type="scientific">Rhizopus stolonifer</name>
    <name type="common">Rhizopus nigricans</name>
    <dbReference type="NCBI Taxonomy" id="4846"/>
    <lineage>
        <taxon>Eukaryota</taxon>
        <taxon>Fungi</taxon>
        <taxon>Fungi incertae sedis</taxon>
        <taxon>Mucoromycota</taxon>
        <taxon>Mucoromycotina</taxon>
        <taxon>Mucoromycetes</taxon>
        <taxon>Mucorales</taxon>
        <taxon>Mucorineae</taxon>
        <taxon>Rhizopodaceae</taxon>
        <taxon>Rhizopus</taxon>
    </lineage>
</organism>
<proteinExistence type="predicted"/>
<sequence length="664" mass="76902">FYLSMRSLMVRRNGFLNARESMLILFEGNRRWIQKYTTKRSKQPIDIAIPALFVRLHGMLFTKIGLDEFPQIKRIFFNTLFETKTEAHVMAERCGVSLQKPSRMGKINSFSASHLFWFEMIVLCLSSLYTYDYANSKLTKLISLYSTKVFDPDSLDQYEPLLNELRESVLFTYEIDLTCQMAVELLQRYLNPSLPPPKVPMLPKLPHVSFQFKQMYIEILLHWMVLNGICIRTKELPSLWERLVGDIGHDLIQNKRFMCRDNDKISSAFWPLLLQFLNKLLSELTSDDKYDMVNKHLMDEEEEQDVELAFAKNVCNILGQAPDLPEEHHLRGLGWVDEIHGRFLKLEPDLKKDSVVEATDMLSRRKTRILEYGFTLVKHLDGILYYDPVEEMFTVSRSIEERMSELEIEETKAASMPLEEEQKEIPMVTIEEMDDDVLLSSETELDDTQDGDDDIMTQLKKRREQLQSIVATAEAEERHGFRRLPGRAKEREARLNYLRECIIPGKTILVLDTNCFIGHIDHVKKLLQSQKWSVIVPLVVVTELDGLKTNPHRLGFVAQQGIQLLETTLSSKPKQSTLLRIQTSHNNFMNDISIRSEQFVFGETDKNLDDLILSACLWWISQQPQDDNVVPVCLVTGDRNLSVKARARDVEVVPVSAIIQLTPR</sequence>
<comment type="caution">
    <text evidence="2">The sequence shown here is derived from an EMBL/GenBank/DDBJ whole genome shotgun (WGS) entry which is preliminary data.</text>
</comment>
<dbReference type="EMBL" id="PJQM01003722">
    <property type="protein sequence ID" value="RCH87414.1"/>
    <property type="molecule type" value="Genomic_DNA"/>
</dbReference>
<dbReference type="AlphaFoldDB" id="A0A367JBV3"/>
<reference evidence="2 3" key="1">
    <citation type="journal article" date="2018" name="G3 (Bethesda)">
        <title>Phylogenetic and Phylogenomic Definition of Rhizopus Species.</title>
        <authorList>
            <person name="Gryganskyi A.P."/>
            <person name="Golan J."/>
            <person name="Dolatabadi S."/>
            <person name="Mondo S."/>
            <person name="Robb S."/>
            <person name="Idnurm A."/>
            <person name="Muszewska A."/>
            <person name="Steczkiewicz K."/>
            <person name="Masonjones S."/>
            <person name="Liao H.L."/>
            <person name="Gajdeczka M.T."/>
            <person name="Anike F."/>
            <person name="Vuek A."/>
            <person name="Anishchenko I.M."/>
            <person name="Voigt K."/>
            <person name="de Hoog G.S."/>
            <person name="Smith M.E."/>
            <person name="Heitman J."/>
            <person name="Vilgalys R."/>
            <person name="Stajich J.E."/>
        </authorList>
    </citation>
    <scope>NUCLEOTIDE SEQUENCE [LARGE SCALE GENOMIC DNA]</scope>
    <source>
        <strain evidence="2 3">LSU 92-RS-03</strain>
    </source>
</reference>
<dbReference type="InterPro" id="IPR018834">
    <property type="entry name" value="DNA/RNA-bd_Est1-type"/>
</dbReference>
<dbReference type="PANTHER" id="PTHR15696">
    <property type="entry name" value="SMG-7 SUPPRESSOR WITH MORPHOLOGICAL EFFECT ON GENITALIA PROTEIN 7"/>
    <property type="match status" value="1"/>
</dbReference>
<dbReference type="PANTHER" id="PTHR15696:SF0">
    <property type="entry name" value="TELOMERASE-BINDING PROTEIN EST1A"/>
    <property type="match status" value="1"/>
</dbReference>
<dbReference type="GO" id="GO:0004540">
    <property type="term" value="F:RNA nuclease activity"/>
    <property type="evidence" value="ECO:0007669"/>
    <property type="project" value="UniProtKB-ARBA"/>
</dbReference>
<dbReference type="GO" id="GO:0042162">
    <property type="term" value="F:telomeric DNA binding"/>
    <property type="evidence" value="ECO:0007669"/>
    <property type="project" value="TreeGrafter"/>
</dbReference>
<evidence type="ECO:0000313" key="3">
    <source>
        <dbReference type="Proteomes" id="UP000253551"/>
    </source>
</evidence>
<dbReference type="Pfam" id="PF13638">
    <property type="entry name" value="PIN_4"/>
    <property type="match status" value="1"/>
</dbReference>
<dbReference type="SUPFAM" id="SSF48452">
    <property type="entry name" value="TPR-like"/>
    <property type="match status" value="1"/>
</dbReference>
<feature type="domain" description="PIN" evidence="1">
    <location>
        <begin position="507"/>
        <end position="643"/>
    </location>
</feature>
<dbReference type="InterPro" id="IPR002716">
    <property type="entry name" value="PIN_dom"/>
</dbReference>
<keyword evidence="3" id="KW-1185">Reference proteome</keyword>
<dbReference type="CDD" id="cd09880">
    <property type="entry name" value="PIN_Smg5-6-like"/>
    <property type="match status" value="1"/>
</dbReference>
<dbReference type="SUPFAM" id="SSF88723">
    <property type="entry name" value="PIN domain-like"/>
    <property type="match status" value="1"/>
</dbReference>
<dbReference type="STRING" id="4846.A0A367JBV3"/>
<dbReference type="InterPro" id="IPR029060">
    <property type="entry name" value="PIN-like_dom_sf"/>
</dbReference>
<dbReference type="Pfam" id="PF10373">
    <property type="entry name" value="EST1_DNA_bind"/>
    <property type="match status" value="1"/>
</dbReference>
<feature type="non-terminal residue" evidence="2">
    <location>
        <position position="1"/>
    </location>
</feature>
<gene>
    <name evidence="2" type="ORF">CU098_006626</name>
</gene>
<evidence type="ECO:0000313" key="2">
    <source>
        <dbReference type="EMBL" id="RCH87414.1"/>
    </source>
</evidence>
<dbReference type="OrthoDB" id="2017974at2759"/>
<dbReference type="SMART" id="SM00670">
    <property type="entry name" value="PINc"/>
    <property type="match status" value="1"/>
</dbReference>
<name>A0A367JBV3_RHIST</name>
<dbReference type="GO" id="GO:0000184">
    <property type="term" value="P:nuclear-transcribed mRNA catabolic process, nonsense-mediated decay"/>
    <property type="evidence" value="ECO:0007669"/>
    <property type="project" value="TreeGrafter"/>
</dbReference>
<dbReference type="InterPro" id="IPR011990">
    <property type="entry name" value="TPR-like_helical_dom_sf"/>
</dbReference>
<accession>A0A367JBV3</accession>
<evidence type="ECO:0000259" key="1">
    <source>
        <dbReference type="SMART" id="SM00670"/>
    </source>
</evidence>
<dbReference type="Proteomes" id="UP000253551">
    <property type="component" value="Unassembled WGS sequence"/>
</dbReference>
<dbReference type="GO" id="GO:0070034">
    <property type="term" value="F:telomerase RNA binding"/>
    <property type="evidence" value="ECO:0007669"/>
    <property type="project" value="TreeGrafter"/>
</dbReference>
<dbReference type="Gene3D" id="3.40.50.1010">
    <property type="entry name" value="5'-nuclease"/>
    <property type="match status" value="1"/>
</dbReference>
<dbReference type="GO" id="GO:0005697">
    <property type="term" value="C:telomerase holoenzyme complex"/>
    <property type="evidence" value="ECO:0007669"/>
    <property type="project" value="TreeGrafter"/>
</dbReference>
<dbReference type="InterPro" id="IPR045153">
    <property type="entry name" value="Est1/Ebs1-like"/>
</dbReference>